<feature type="site" description="Electron transfer via tryptophanyl radical" evidence="6">
    <location>
        <position position="373"/>
    </location>
</feature>
<dbReference type="PANTHER" id="PTHR11455:SF18">
    <property type="entry name" value="SI:CH1073-390K14.1"/>
    <property type="match status" value="1"/>
</dbReference>
<dbReference type="EMBL" id="OX465086">
    <property type="protein sequence ID" value="CAI9262296.1"/>
    <property type="molecule type" value="Genomic_DNA"/>
</dbReference>
<organism evidence="8 9">
    <name type="scientific">Lactuca saligna</name>
    <name type="common">Willowleaf lettuce</name>
    <dbReference type="NCBI Taxonomy" id="75948"/>
    <lineage>
        <taxon>Eukaryota</taxon>
        <taxon>Viridiplantae</taxon>
        <taxon>Streptophyta</taxon>
        <taxon>Embryophyta</taxon>
        <taxon>Tracheophyta</taxon>
        <taxon>Spermatophyta</taxon>
        <taxon>Magnoliopsida</taxon>
        <taxon>eudicotyledons</taxon>
        <taxon>Gunneridae</taxon>
        <taxon>Pentapetalae</taxon>
        <taxon>asterids</taxon>
        <taxon>campanulids</taxon>
        <taxon>Asterales</taxon>
        <taxon>Asteraceae</taxon>
        <taxon>Cichorioideae</taxon>
        <taxon>Cichorieae</taxon>
        <taxon>Lactucinae</taxon>
        <taxon>Lactuca</taxon>
    </lineage>
</organism>
<dbReference type="AlphaFoldDB" id="A0AA35UWV7"/>
<evidence type="ECO:0000256" key="6">
    <source>
        <dbReference type="PIRSR" id="PIRSR602081-2"/>
    </source>
</evidence>
<dbReference type="NCBIfam" id="TIGR02766">
    <property type="entry name" value="crypt_chrom_pln"/>
    <property type="match status" value="1"/>
</dbReference>
<feature type="binding site" evidence="5">
    <location>
        <position position="231"/>
    </location>
    <ligand>
        <name>FAD</name>
        <dbReference type="ChEBI" id="CHEBI:57692"/>
    </ligand>
</feature>
<evidence type="ECO:0000256" key="1">
    <source>
        <dbReference type="ARBA" id="ARBA00005862"/>
    </source>
</evidence>
<dbReference type="SUPFAM" id="SSF52425">
    <property type="entry name" value="Cryptochrome/photolyase, N-terminal domain"/>
    <property type="match status" value="1"/>
</dbReference>
<dbReference type="Pfam" id="PF00875">
    <property type="entry name" value="DNA_photolyase"/>
    <property type="match status" value="1"/>
</dbReference>
<keyword evidence="9" id="KW-1185">Reference proteome</keyword>
<feature type="binding site" evidence="5">
    <location>
        <position position="286"/>
    </location>
    <ligand>
        <name>FAD</name>
        <dbReference type="ChEBI" id="CHEBI:57692"/>
    </ligand>
</feature>
<sequence>MGSSCNEKTIVWFRRDLRIEDNPALAEAARDGSVFPVFIWCPKEEQQFYPGRVSRWWLKQSLIHLGQSLKSLGADLVLMKAQSTISALIECITAIGATKVVYNQLYDPVSLVRDHNIKQKLGELGVPVQTYNADMLYEPWEVYDNEGYAFTTFNAYWEKCLKMHNDPIIRLPPCRLMQAPGSVEDCTIEKLGLEDESEKPSNALLGRGWAPGWINAEKALNTFIENHLLDYAKNRLKVTGNSTSILSPYIHYGELSIKKIFHTVVMKQILWAQDQNHEGEKSVSYFLKSIGFREYSRYICFNFPFTHERSLLRNLKYFPWQANQAHFKAWRQGRTGYPLVDAGMRELWATGWLHNKIRVITASFLVKCLLLPWQWGMKYFWDTLLDADLESDVLGWQYISGSLPDGHDLRRLDSPEGSNLPTYESIVAKV</sequence>
<evidence type="ECO:0000256" key="4">
    <source>
        <dbReference type="ARBA" id="ARBA00022991"/>
    </source>
</evidence>
<dbReference type="GO" id="GO:0043153">
    <property type="term" value="P:entrainment of circadian clock by photoperiod"/>
    <property type="evidence" value="ECO:0007669"/>
    <property type="project" value="TreeGrafter"/>
</dbReference>
<dbReference type="GO" id="GO:0003904">
    <property type="term" value="F:deoxyribodipyrimidine photo-lyase activity"/>
    <property type="evidence" value="ECO:0007669"/>
    <property type="project" value="TreeGrafter"/>
</dbReference>
<proteinExistence type="inferred from homology"/>
<dbReference type="InterPro" id="IPR014134">
    <property type="entry name" value="Cryptochrome_pln"/>
</dbReference>
<dbReference type="GO" id="GO:0009882">
    <property type="term" value="F:blue light photoreceptor activity"/>
    <property type="evidence" value="ECO:0007669"/>
    <property type="project" value="InterPro"/>
</dbReference>
<dbReference type="InterPro" id="IPR006050">
    <property type="entry name" value="DNA_photolyase_N"/>
</dbReference>
<feature type="site" description="Electron transfer via tryptophanyl radical" evidence="6">
    <location>
        <position position="320"/>
    </location>
</feature>
<dbReference type="InterPro" id="IPR002081">
    <property type="entry name" value="Cryptochrome/DNA_photolyase_1"/>
</dbReference>
<evidence type="ECO:0000256" key="5">
    <source>
        <dbReference type="PIRSR" id="PIRSR602081-1"/>
    </source>
</evidence>
<dbReference type="GO" id="GO:0032922">
    <property type="term" value="P:circadian regulation of gene expression"/>
    <property type="evidence" value="ECO:0007669"/>
    <property type="project" value="TreeGrafter"/>
</dbReference>
<dbReference type="Gene3D" id="3.40.50.620">
    <property type="entry name" value="HUPs"/>
    <property type="match status" value="1"/>
</dbReference>
<dbReference type="PROSITE" id="PS00394">
    <property type="entry name" value="DNA_PHOTOLYASES_1_1"/>
    <property type="match status" value="1"/>
</dbReference>
<keyword evidence="3 5" id="KW-0274">FAD</keyword>
<dbReference type="GO" id="GO:0006950">
    <property type="term" value="P:response to stress"/>
    <property type="evidence" value="ECO:0007669"/>
    <property type="project" value="UniProtKB-ARBA"/>
</dbReference>
<dbReference type="Gene3D" id="1.10.579.10">
    <property type="entry name" value="DNA Cyclobutane Dipyrimidine Photolyase, subunit A, domain 3"/>
    <property type="match status" value="1"/>
</dbReference>
<dbReference type="GO" id="GO:0003677">
    <property type="term" value="F:DNA binding"/>
    <property type="evidence" value="ECO:0007669"/>
    <property type="project" value="TreeGrafter"/>
</dbReference>
<accession>A0AA35UWV7</accession>
<dbReference type="InterPro" id="IPR005101">
    <property type="entry name" value="Cryptochr/Photolyase_FAD-bd"/>
</dbReference>
<evidence type="ECO:0000256" key="2">
    <source>
        <dbReference type="ARBA" id="ARBA00022630"/>
    </source>
</evidence>
<protein>
    <recommendedName>
        <fullName evidence="7">Photolyase/cryptochrome alpha/beta domain-containing protein</fullName>
    </recommendedName>
</protein>
<feature type="binding site" evidence="5">
    <location>
        <begin position="386"/>
        <end position="388"/>
    </location>
    <ligand>
        <name>FAD</name>
        <dbReference type="ChEBI" id="CHEBI:57692"/>
    </ligand>
</feature>
<dbReference type="SUPFAM" id="SSF48173">
    <property type="entry name" value="Cryptochrome/photolyase FAD-binding domain"/>
    <property type="match status" value="1"/>
</dbReference>
<feature type="site" description="Electron transfer via tryptophanyl radical" evidence="6">
    <location>
        <position position="396"/>
    </location>
</feature>
<name>A0AA35UWV7_LACSI</name>
<dbReference type="Pfam" id="PF03441">
    <property type="entry name" value="FAD_binding_7"/>
    <property type="match status" value="1"/>
</dbReference>
<dbReference type="Proteomes" id="UP001177003">
    <property type="component" value="Chromosome 0"/>
</dbReference>
<dbReference type="Gene3D" id="1.25.40.80">
    <property type="match status" value="1"/>
</dbReference>
<keyword evidence="2 5" id="KW-0285">Flavoprotein</keyword>
<reference evidence="8" key="1">
    <citation type="submission" date="2023-04" db="EMBL/GenBank/DDBJ databases">
        <authorList>
            <person name="Vijverberg K."/>
            <person name="Xiong W."/>
            <person name="Schranz E."/>
        </authorList>
    </citation>
    <scope>NUCLEOTIDE SEQUENCE</scope>
</reference>
<dbReference type="InterPro" id="IPR018394">
    <property type="entry name" value="DNA_photolyase_1_CS_C"/>
</dbReference>
<dbReference type="InterPro" id="IPR014729">
    <property type="entry name" value="Rossmann-like_a/b/a_fold"/>
</dbReference>
<keyword evidence="4" id="KW-0157">Chromophore</keyword>
<dbReference type="GO" id="GO:0005737">
    <property type="term" value="C:cytoplasm"/>
    <property type="evidence" value="ECO:0007669"/>
    <property type="project" value="TreeGrafter"/>
</dbReference>
<feature type="binding site" evidence="5">
    <location>
        <begin position="243"/>
        <end position="247"/>
    </location>
    <ligand>
        <name>FAD</name>
        <dbReference type="ChEBI" id="CHEBI:57692"/>
    </ligand>
</feature>
<evidence type="ECO:0000256" key="3">
    <source>
        <dbReference type="ARBA" id="ARBA00022827"/>
    </source>
</evidence>
<comment type="similarity">
    <text evidence="1">Belongs to the DNA photolyase class-1 family.</text>
</comment>
<gene>
    <name evidence="8" type="ORF">LSALG_LOCUS3039</name>
</gene>
<dbReference type="GO" id="GO:0006139">
    <property type="term" value="P:nucleobase-containing compound metabolic process"/>
    <property type="evidence" value="ECO:0007669"/>
    <property type="project" value="UniProtKB-ARBA"/>
</dbReference>
<dbReference type="PROSITE" id="PS51645">
    <property type="entry name" value="PHR_CRY_ALPHA_BETA"/>
    <property type="match status" value="1"/>
</dbReference>
<evidence type="ECO:0000259" key="7">
    <source>
        <dbReference type="PROSITE" id="PS51645"/>
    </source>
</evidence>
<dbReference type="PANTHER" id="PTHR11455">
    <property type="entry name" value="CRYPTOCHROME"/>
    <property type="match status" value="1"/>
</dbReference>
<dbReference type="InterPro" id="IPR036134">
    <property type="entry name" value="Crypto/Photolyase_FAD-like_sf"/>
</dbReference>
<feature type="domain" description="Photolyase/cryptochrome alpha/beta" evidence="7">
    <location>
        <begin position="7"/>
        <end position="136"/>
    </location>
</feature>
<dbReference type="GO" id="GO:0005634">
    <property type="term" value="C:nucleus"/>
    <property type="evidence" value="ECO:0007669"/>
    <property type="project" value="TreeGrafter"/>
</dbReference>
<dbReference type="GO" id="GO:0071949">
    <property type="term" value="F:FAD binding"/>
    <property type="evidence" value="ECO:0007669"/>
    <property type="project" value="TreeGrafter"/>
</dbReference>
<evidence type="ECO:0000313" key="9">
    <source>
        <dbReference type="Proteomes" id="UP001177003"/>
    </source>
</evidence>
<evidence type="ECO:0000313" key="8">
    <source>
        <dbReference type="EMBL" id="CAI9262296.1"/>
    </source>
</evidence>
<dbReference type="PRINTS" id="PR00147">
    <property type="entry name" value="DNAPHOTLYASE"/>
</dbReference>
<dbReference type="InterPro" id="IPR036155">
    <property type="entry name" value="Crypto/Photolyase_N_sf"/>
</dbReference>
<comment type="cofactor">
    <cofactor evidence="5">
        <name>FAD</name>
        <dbReference type="ChEBI" id="CHEBI:57692"/>
    </cofactor>
    <text evidence="5">Binds 1 FAD per subunit.</text>
</comment>